<sequence length="253" mass="27361">MDSPKYASLAGSLRSKIAALPVGASVSSERQLAEESGVSRMTARRAIDELVREGMLVREVGRGTFVARPAVTVPLQLTSFSDDMRARGHVPSSRVLQQERVSADARLADIFGVDIGEPMVVLRRLRFADEIPLAIERTHLRESSVPRLLEHDFSTESLYQVLVDDFGIRFEAGEQVIRAGLLNDVDAQALQLTAGDPVLELVRTSVFGGEVVEWTTSTYPASRFELSARIAPSTGSGSAVGALRIAPFGQAPT</sequence>
<dbReference type="Proteomes" id="UP001239085">
    <property type="component" value="Unassembled WGS sequence"/>
</dbReference>
<dbReference type="SUPFAM" id="SSF64288">
    <property type="entry name" value="Chorismate lyase-like"/>
    <property type="match status" value="1"/>
</dbReference>
<dbReference type="InterPro" id="IPR036388">
    <property type="entry name" value="WH-like_DNA-bd_sf"/>
</dbReference>
<evidence type="ECO:0000313" key="5">
    <source>
        <dbReference type="EMBL" id="MDQ0644336.1"/>
    </source>
</evidence>
<keyword evidence="6" id="KW-1185">Reference proteome</keyword>
<dbReference type="InterPro" id="IPR036390">
    <property type="entry name" value="WH_DNA-bd_sf"/>
</dbReference>
<dbReference type="PANTHER" id="PTHR44846:SF1">
    <property type="entry name" value="MANNOSYL-D-GLYCERATE TRANSPORT_METABOLISM SYSTEM REPRESSOR MNGR-RELATED"/>
    <property type="match status" value="1"/>
</dbReference>
<dbReference type="PROSITE" id="PS50949">
    <property type="entry name" value="HTH_GNTR"/>
    <property type="match status" value="1"/>
</dbReference>
<dbReference type="Gene3D" id="1.10.10.10">
    <property type="entry name" value="Winged helix-like DNA-binding domain superfamily/Winged helix DNA-binding domain"/>
    <property type="match status" value="1"/>
</dbReference>
<dbReference type="InterPro" id="IPR011663">
    <property type="entry name" value="UTRA"/>
</dbReference>
<dbReference type="EMBL" id="JAUSXK010000001">
    <property type="protein sequence ID" value="MDQ0644336.1"/>
    <property type="molecule type" value="Genomic_DNA"/>
</dbReference>
<dbReference type="SMART" id="SM00866">
    <property type="entry name" value="UTRA"/>
    <property type="match status" value="1"/>
</dbReference>
<evidence type="ECO:0000313" key="6">
    <source>
        <dbReference type="Proteomes" id="UP001239085"/>
    </source>
</evidence>
<dbReference type="InterPro" id="IPR028978">
    <property type="entry name" value="Chorismate_lyase_/UTRA_dom_sf"/>
</dbReference>
<keyword evidence="1" id="KW-0805">Transcription regulation</keyword>
<evidence type="ECO:0000256" key="1">
    <source>
        <dbReference type="ARBA" id="ARBA00023015"/>
    </source>
</evidence>
<evidence type="ECO:0000259" key="4">
    <source>
        <dbReference type="PROSITE" id="PS50949"/>
    </source>
</evidence>
<proteinExistence type="predicted"/>
<dbReference type="Pfam" id="PF07702">
    <property type="entry name" value="UTRA"/>
    <property type="match status" value="1"/>
</dbReference>
<dbReference type="InterPro" id="IPR050679">
    <property type="entry name" value="Bact_HTH_transcr_reg"/>
</dbReference>
<dbReference type="PANTHER" id="PTHR44846">
    <property type="entry name" value="MANNOSYL-D-GLYCERATE TRANSPORT/METABOLISM SYSTEM REPRESSOR MNGR-RELATED"/>
    <property type="match status" value="1"/>
</dbReference>
<keyword evidence="2" id="KW-0238">DNA-binding</keyword>
<gene>
    <name evidence="5" type="ORF">QFZ46_002496</name>
</gene>
<dbReference type="CDD" id="cd07377">
    <property type="entry name" value="WHTH_GntR"/>
    <property type="match status" value="1"/>
</dbReference>
<accession>A0ABU0PCD5</accession>
<comment type="caution">
    <text evidence="5">The sequence shown here is derived from an EMBL/GenBank/DDBJ whole genome shotgun (WGS) entry which is preliminary data.</text>
</comment>
<protein>
    <submittedName>
        <fullName evidence="5">GntR family transcriptional regulator</fullName>
    </submittedName>
</protein>
<reference evidence="5 6" key="1">
    <citation type="submission" date="2023-07" db="EMBL/GenBank/DDBJ databases">
        <title>Comparative genomics of wheat-associated soil bacteria to identify genetic determinants of phenazine resistance.</title>
        <authorList>
            <person name="Mouncey N."/>
        </authorList>
    </citation>
    <scope>NUCLEOTIDE SEQUENCE [LARGE SCALE GENOMIC DNA]</scope>
    <source>
        <strain evidence="5 6">W2I7</strain>
    </source>
</reference>
<organism evidence="5 6">
    <name type="scientific">Microbacterium murale</name>
    <dbReference type="NCBI Taxonomy" id="1081040"/>
    <lineage>
        <taxon>Bacteria</taxon>
        <taxon>Bacillati</taxon>
        <taxon>Actinomycetota</taxon>
        <taxon>Actinomycetes</taxon>
        <taxon>Micrococcales</taxon>
        <taxon>Microbacteriaceae</taxon>
        <taxon>Microbacterium</taxon>
    </lineage>
</organism>
<dbReference type="SMART" id="SM00345">
    <property type="entry name" value="HTH_GNTR"/>
    <property type="match status" value="1"/>
</dbReference>
<evidence type="ECO:0000256" key="2">
    <source>
        <dbReference type="ARBA" id="ARBA00023125"/>
    </source>
</evidence>
<feature type="domain" description="HTH gntR-type" evidence="4">
    <location>
        <begin position="3"/>
        <end position="69"/>
    </location>
</feature>
<dbReference type="Pfam" id="PF00392">
    <property type="entry name" value="GntR"/>
    <property type="match status" value="1"/>
</dbReference>
<keyword evidence="3" id="KW-0804">Transcription</keyword>
<dbReference type="Gene3D" id="3.40.1410.10">
    <property type="entry name" value="Chorismate lyase-like"/>
    <property type="match status" value="1"/>
</dbReference>
<name>A0ABU0PCD5_9MICO</name>
<dbReference type="RefSeq" id="WP_307361962.1">
    <property type="nucleotide sequence ID" value="NZ_JAUSXK010000001.1"/>
</dbReference>
<evidence type="ECO:0000256" key="3">
    <source>
        <dbReference type="ARBA" id="ARBA00023163"/>
    </source>
</evidence>
<dbReference type="InterPro" id="IPR000524">
    <property type="entry name" value="Tscrpt_reg_HTH_GntR"/>
</dbReference>
<dbReference type="SUPFAM" id="SSF46785">
    <property type="entry name" value="Winged helix' DNA-binding domain"/>
    <property type="match status" value="1"/>
</dbReference>
<dbReference type="PRINTS" id="PR00035">
    <property type="entry name" value="HTHGNTR"/>
</dbReference>